<evidence type="ECO:0000256" key="3">
    <source>
        <dbReference type="RuleBase" id="RU000639"/>
    </source>
</evidence>
<evidence type="ECO:0000256" key="2">
    <source>
        <dbReference type="HAMAP-Rule" id="MF_01151"/>
    </source>
</evidence>
<dbReference type="PRINTS" id="PR00773">
    <property type="entry name" value="GRPEPROTEIN"/>
</dbReference>
<dbReference type="GO" id="GO:0051087">
    <property type="term" value="F:protein-folding chaperone binding"/>
    <property type="evidence" value="ECO:0007669"/>
    <property type="project" value="InterPro"/>
</dbReference>
<keyword evidence="2 3" id="KW-0346">Stress response</keyword>
<evidence type="ECO:0000313" key="7">
    <source>
        <dbReference type="Proteomes" id="UP000198983"/>
    </source>
</evidence>
<evidence type="ECO:0000256" key="4">
    <source>
        <dbReference type="RuleBase" id="RU004478"/>
    </source>
</evidence>
<dbReference type="InterPro" id="IPR000740">
    <property type="entry name" value="GrpE"/>
</dbReference>
<dbReference type="AlphaFoldDB" id="A0A1H1VF77"/>
<protein>
    <recommendedName>
        <fullName evidence="2 3">Protein GrpE</fullName>
    </recommendedName>
    <alternativeName>
        <fullName evidence="2">HSP-70 cofactor</fullName>
    </alternativeName>
</protein>
<sequence>MSERTSQRAEHPSEPPFEQASEQAGEQPFQQPGGRPVGSAEVAELAQEVAALRDLFQRRLLEDQARQRMYDELYRQLEFARQGLVDQFVAPLAREILLVVDRIDALTGQRGGGGAGPQSGEKSGADDDAGNLGSVREELLEILHRRGLREVDAWGQDFDPRVHEAVARVPVEAADQVGRVVEVRRPGYALADRLLRPAQVGVGYRPAGQRS</sequence>
<gene>
    <name evidence="2" type="primary">grpE</name>
    <name evidence="6" type="ORF">SAMN04489717_4041</name>
</gene>
<evidence type="ECO:0000256" key="1">
    <source>
        <dbReference type="ARBA" id="ARBA00023186"/>
    </source>
</evidence>
<dbReference type="GO" id="GO:0000774">
    <property type="term" value="F:adenyl-nucleotide exchange factor activity"/>
    <property type="evidence" value="ECO:0007669"/>
    <property type="project" value="InterPro"/>
</dbReference>
<dbReference type="Pfam" id="PF01025">
    <property type="entry name" value="GrpE"/>
    <property type="match status" value="1"/>
</dbReference>
<dbReference type="EMBL" id="LT629732">
    <property type="protein sequence ID" value="SDS83383.1"/>
    <property type="molecule type" value="Genomic_DNA"/>
</dbReference>
<dbReference type="OrthoDB" id="4578855at2"/>
<comment type="subcellular location">
    <subcellularLocation>
        <location evidence="2">Cytoplasm</location>
    </subcellularLocation>
</comment>
<keyword evidence="7" id="KW-1185">Reference proteome</keyword>
<dbReference type="GO" id="GO:0005737">
    <property type="term" value="C:cytoplasm"/>
    <property type="evidence" value="ECO:0007669"/>
    <property type="project" value="UniProtKB-SubCell"/>
</dbReference>
<organism evidence="6 7">
    <name type="scientific">Actinopolymorpha singaporensis</name>
    <dbReference type="NCBI Taxonomy" id="117157"/>
    <lineage>
        <taxon>Bacteria</taxon>
        <taxon>Bacillati</taxon>
        <taxon>Actinomycetota</taxon>
        <taxon>Actinomycetes</taxon>
        <taxon>Propionibacteriales</taxon>
        <taxon>Actinopolymorphaceae</taxon>
        <taxon>Actinopolymorpha</taxon>
    </lineage>
</organism>
<feature type="compositionally biased region" description="Basic and acidic residues" evidence="5">
    <location>
        <begin position="1"/>
        <end position="13"/>
    </location>
</feature>
<comment type="subunit">
    <text evidence="2">Homodimer.</text>
</comment>
<dbReference type="PANTHER" id="PTHR21237:SF23">
    <property type="entry name" value="GRPE PROTEIN HOMOLOG, MITOCHONDRIAL"/>
    <property type="match status" value="1"/>
</dbReference>
<name>A0A1H1VF77_9ACTN</name>
<dbReference type="PANTHER" id="PTHR21237">
    <property type="entry name" value="GRPE PROTEIN"/>
    <property type="match status" value="1"/>
</dbReference>
<dbReference type="GO" id="GO:0051082">
    <property type="term" value="F:unfolded protein binding"/>
    <property type="evidence" value="ECO:0007669"/>
    <property type="project" value="TreeGrafter"/>
</dbReference>
<feature type="region of interest" description="Disordered" evidence="5">
    <location>
        <begin position="1"/>
        <end position="41"/>
    </location>
</feature>
<evidence type="ECO:0000313" key="6">
    <source>
        <dbReference type="EMBL" id="SDS83383.1"/>
    </source>
</evidence>
<dbReference type="GO" id="GO:0006457">
    <property type="term" value="P:protein folding"/>
    <property type="evidence" value="ECO:0007669"/>
    <property type="project" value="InterPro"/>
</dbReference>
<dbReference type="GO" id="GO:0042803">
    <property type="term" value="F:protein homodimerization activity"/>
    <property type="evidence" value="ECO:0007669"/>
    <property type="project" value="InterPro"/>
</dbReference>
<dbReference type="STRING" id="117157.SAMN04489717_4041"/>
<keyword evidence="1 2" id="KW-0143">Chaperone</keyword>
<dbReference type="Gene3D" id="2.30.22.10">
    <property type="entry name" value="Head domain of nucleotide exchange factor GrpE"/>
    <property type="match status" value="1"/>
</dbReference>
<reference evidence="6 7" key="1">
    <citation type="submission" date="2016-10" db="EMBL/GenBank/DDBJ databases">
        <authorList>
            <person name="de Groot N.N."/>
        </authorList>
    </citation>
    <scope>NUCLEOTIDE SEQUENCE [LARGE SCALE GENOMIC DNA]</scope>
    <source>
        <strain evidence="6 7">DSM 22024</strain>
    </source>
</reference>
<feature type="region of interest" description="Disordered" evidence="5">
    <location>
        <begin position="108"/>
        <end position="130"/>
    </location>
</feature>
<accession>A0A1H1VF77</accession>
<evidence type="ECO:0000256" key="5">
    <source>
        <dbReference type="SAM" id="MobiDB-lite"/>
    </source>
</evidence>
<proteinExistence type="inferred from homology"/>
<comment type="function">
    <text evidence="2 3">Participates actively in the response to hyperosmotic and heat shock by preventing the aggregation of stress-denatured proteins, in association with DnaK and GrpE. It is the nucleotide exchange factor for DnaK and may function as a thermosensor. Unfolded proteins bind initially to DnaJ; upon interaction with the DnaJ-bound protein, DnaK hydrolyzes its bound ATP, resulting in the formation of a stable complex. GrpE releases ADP from DnaK; ATP binding to DnaK triggers the release of the substrate protein, thus completing the reaction cycle. Several rounds of ATP-dependent interactions between DnaJ, DnaK and GrpE are required for fully efficient folding.</text>
</comment>
<dbReference type="SUPFAM" id="SSF51064">
    <property type="entry name" value="Head domain of nucleotide exchange factor GrpE"/>
    <property type="match status" value="1"/>
</dbReference>
<dbReference type="PROSITE" id="PS01071">
    <property type="entry name" value="GRPE"/>
    <property type="match status" value="1"/>
</dbReference>
<feature type="compositionally biased region" description="Polar residues" evidence="5">
    <location>
        <begin position="20"/>
        <end position="30"/>
    </location>
</feature>
<dbReference type="InterPro" id="IPR009012">
    <property type="entry name" value="GrpE_head"/>
</dbReference>
<dbReference type="HAMAP" id="MF_01151">
    <property type="entry name" value="GrpE"/>
    <property type="match status" value="1"/>
</dbReference>
<dbReference type="Proteomes" id="UP000198983">
    <property type="component" value="Chromosome I"/>
</dbReference>
<dbReference type="RefSeq" id="WP_092655168.1">
    <property type="nucleotide sequence ID" value="NZ_LT629732.1"/>
</dbReference>
<keyword evidence="2" id="KW-0963">Cytoplasm</keyword>
<comment type="similarity">
    <text evidence="2 4">Belongs to the GrpE family.</text>
</comment>